<dbReference type="InterPro" id="IPR019734">
    <property type="entry name" value="TPR_rpt"/>
</dbReference>
<dbReference type="GeneID" id="24133733"/>
<feature type="compositionally biased region" description="Low complexity" evidence="7">
    <location>
        <begin position="206"/>
        <end position="218"/>
    </location>
</feature>
<evidence type="ECO:0000256" key="5">
    <source>
        <dbReference type="ARBA" id="ARBA00038210"/>
    </source>
</evidence>
<evidence type="ECO:0000313" key="9">
    <source>
        <dbReference type="Proteomes" id="UP000030745"/>
    </source>
</evidence>
<dbReference type="GO" id="GO:0016567">
    <property type="term" value="P:protein ubiquitination"/>
    <property type="evidence" value="ECO:0007669"/>
    <property type="project" value="TreeGrafter"/>
</dbReference>
<dbReference type="Gene3D" id="1.25.40.10">
    <property type="entry name" value="Tetratricopeptide repeat domain"/>
    <property type="match status" value="5"/>
</dbReference>
<dbReference type="Pfam" id="PF12895">
    <property type="entry name" value="ANAPC3"/>
    <property type="match status" value="1"/>
</dbReference>
<feature type="repeat" description="TPR" evidence="6">
    <location>
        <begin position="366"/>
        <end position="399"/>
    </location>
</feature>
<dbReference type="PROSITE" id="PS50005">
    <property type="entry name" value="TPR"/>
    <property type="match status" value="7"/>
</dbReference>
<protein>
    <recommendedName>
        <fullName evidence="10">Anaphase-promoting complex subunit 3</fullName>
    </recommendedName>
</protein>
<evidence type="ECO:0008006" key="10">
    <source>
        <dbReference type="Google" id="ProtNLM"/>
    </source>
</evidence>
<feature type="repeat" description="TPR" evidence="6">
    <location>
        <begin position="400"/>
        <end position="433"/>
    </location>
</feature>
<dbReference type="VEuPathDB" id="FungiDB:SPRG_11712"/>
<dbReference type="AlphaFoldDB" id="A0A067C086"/>
<name>A0A067C086_SAPPC</name>
<dbReference type="SUPFAM" id="SSF48452">
    <property type="entry name" value="TPR-like"/>
    <property type="match status" value="2"/>
</dbReference>
<feature type="repeat" description="TPR" evidence="6">
    <location>
        <begin position="434"/>
        <end position="467"/>
    </location>
</feature>
<keyword evidence="4" id="KW-0539">Nucleus</keyword>
<dbReference type="Pfam" id="PF13181">
    <property type="entry name" value="TPR_8"/>
    <property type="match status" value="2"/>
</dbReference>
<dbReference type="Pfam" id="PF13432">
    <property type="entry name" value="TPR_16"/>
    <property type="match status" value="2"/>
</dbReference>
<dbReference type="GO" id="GO:0005680">
    <property type="term" value="C:anaphase-promoting complex"/>
    <property type="evidence" value="ECO:0007669"/>
    <property type="project" value="TreeGrafter"/>
</dbReference>
<dbReference type="OrthoDB" id="329563at2759"/>
<sequence>MESCLTSAVQRFLADGVFSSAIFLAERLVAEHATEANVVLLAEAYYRSGDGHRAIALLQRPTEHGGPRSPQNRYMLALCCYEAGRLSEAEAALLPPKSSGSLPGMPSLALEPIPNGAAGLYLMGSICRRVNRIEHAIEYFKASLKQDPFLWSAYENLCELGCEAPTSTFLNPRPRKFAPLQGKKAMSRTFTEKDRPTKLRIPAPPSTTTASGADSTSPAHVSGDAQALQLLHDCGAAYRALCLFECDVAIKCLMALPRSQLASAWAQQQLARAYFELANYPKAARIYEGIREADPHRMEGMAIYSTILYHLKHEVALSYLAQQLTEFDKRSSDAWFVAGNCFSLQKEHDMALTFFQRALQLNPYFTYAHTLCGHEYAANEDFEKAIGCYRHALRVDGRHYNAWYGLGAIYFRQEKLELAEYHFRRALSINPQSSILYCNLGMVLHAVQRHDEAIAALDTAQNLQPLNSTARFHKAKVLLATQHYEEALAELYVVRDAAPKESSVHFLLGRVAKKLGRVDEAMRHYNNALFFHPKDNHLIKAAIERLHDDDDRDSDDDDDDV</sequence>
<feature type="region of interest" description="Disordered" evidence="7">
    <location>
        <begin position="181"/>
        <end position="218"/>
    </location>
</feature>
<comment type="subcellular location">
    <subcellularLocation>
        <location evidence="1">Nucleus</location>
    </subcellularLocation>
</comment>
<proteinExistence type="inferred from homology"/>
<evidence type="ECO:0000256" key="7">
    <source>
        <dbReference type="SAM" id="MobiDB-lite"/>
    </source>
</evidence>
<evidence type="ECO:0000256" key="2">
    <source>
        <dbReference type="ARBA" id="ARBA00022737"/>
    </source>
</evidence>
<organism evidence="8 9">
    <name type="scientific">Saprolegnia parasitica (strain CBS 223.65)</name>
    <dbReference type="NCBI Taxonomy" id="695850"/>
    <lineage>
        <taxon>Eukaryota</taxon>
        <taxon>Sar</taxon>
        <taxon>Stramenopiles</taxon>
        <taxon>Oomycota</taxon>
        <taxon>Saprolegniomycetes</taxon>
        <taxon>Saprolegniales</taxon>
        <taxon>Saprolegniaceae</taxon>
        <taxon>Saprolegnia</taxon>
    </lineage>
</organism>
<evidence type="ECO:0000256" key="3">
    <source>
        <dbReference type="ARBA" id="ARBA00022803"/>
    </source>
</evidence>
<comment type="similarity">
    <text evidence="5">Belongs to the APC3/CDC27 family.</text>
</comment>
<keyword evidence="9" id="KW-1185">Reference proteome</keyword>
<dbReference type="GO" id="GO:0051301">
    <property type="term" value="P:cell division"/>
    <property type="evidence" value="ECO:0007669"/>
    <property type="project" value="TreeGrafter"/>
</dbReference>
<feature type="repeat" description="TPR" evidence="6">
    <location>
        <begin position="264"/>
        <end position="297"/>
    </location>
</feature>
<dbReference type="InterPro" id="IPR011990">
    <property type="entry name" value="TPR-like_helical_dom_sf"/>
</dbReference>
<keyword evidence="3 6" id="KW-0802">TPR repeat</keyword>
<feature type="repeat" description="TPR" evidence="6">
    <location>
        <begin position="117"/>
        <end position="150"/>
    </location>
</feature>
<accession>A0A067C086</accession>
<evidence type="ECO:0000256" key="4">
    <source>
        <dbReference type="ARBA" id="ARBA00023242"/>
    </source>
</evidence>
<reference evidence="8 9" key="1">
    <citation type="journal article" date="2013" name="PLoS Genet.">
        <title>Distinctive expansion of potential virulence genes in the genome of the oomycete fish pathogen Saprolegnia parasitica.</title>
        <authorList>
            <person name="Jiang R.H."/>
            <person name="de Bruijn I."/>
            <person name="Haas B.J."/>
            <person name="Belmonte R."/>
            <person name="Lobach L."/>
            <person name="Christie J."/>
            <person name="van den Ackerveken G."/>
            <person name="Bottin A."/>
            <person name="Bulone V."/>
            <person name="Diaz-Moreno S.M."/>
            <person name="Dumas B."/>
            <person name="Fan L."/>
            <person name="Gaulin E."/>
            <person name="Govers F."/>
            <person name="Grenville-Briggs L.J."/>
            <person name="Horner N.R."/>
            <person name="Levin J.Z."/>
            <person name="Mammella M."/>
            <person name="Meijer H.J."/>
            <person name="Morris P."/>
            <person name="Nusbaum C."/>
            <person name="Oome S."/>
            <person name="Phillips A.J."/>
            <person name="van Rooyen D."/>
            <person name="Rzeszutek E."/>
            <person name="Saraiva M."/>
            <person name="Secombes C.J."/>
            <person name="Seidl M.F."/>
            <person name="Snel B."/>
            <person name="Stassen J.H."/>
            <person name="Sykes S."/>
            <person name="Tripathy S."/>
            <person name="van den Berg H."/>
            <person name="Vega-Arreguin J.C."/>
            <person name="Wawra S."/>
            <person name="Young S.K."/>
            <person name="Zeng Q."/>
            <person name="Dieguez-Uribeondo J."/>
            <person name="Russ C."/>
            <person name="Tyler B.M."/>
            <person name="van West P."/>
        </authorList>
    </citation>
    <scope>NUCLEOTIDE SEQUENCE [LARGE SCALE GENOMIC DNA]</scope>
    <source>
        <strain evidence="8 9">CBS 223.65</strain>
    </source>
</reference>
<feature type="repeat" description="TPR" evidence="6">
    <location>
        <begin position="332"/>
        <end position="365"/>
    </location>
</feature>
<evidence type="ECO:0000256" key="1">
    <source>
        <dbReference type="ARBA" id="ARBA00004123"/>
    </source>
</evidence>
<dbReference type="PANTHER" id="PTHR12558">
    <property type="entry name" value="CELL DIVISION CYCLE 16,23,27"/>
    <property type="match status" value="1"/>
</dbReference>
<dbReference type="EMBL" id="KK583267">
    <property type="protein sequence ID" value="KDO22530.1"/>
    <property type="molecule type" value="Genomic_DNA"/>
</dbReference>
<dbReference type="GO" id="GO:0005737">
    <property type="term" value="C:cytoplasm"/>
    <property type="evidence" value="ECO:0007669"/>
    <property type="project" value="TreeGrafter"/>
</dbReference>
<dbReference type="STRING" id="695850.A0A067C086"/>
<dbReference type="PROSITE" id="PS50293">
    <property type="entry name" value="TPR_REGION"/>
    <property type="match status" value="1"/>
</dbReference>
<evidence type="ECO:0000256" key="6">
    <source>
        <dbReference type="PROSITE-ProRule" id="PRU00339"/>
    </source>
</evidence>
<dbReference type="GO" id="GO:0031145">
    <property type="term" value="P:anaphase-promoting complex-dependent catabolic process"/>
    <property type="evidence" value="ECO:0007669"/>
    <property type="project" value="TreeGrafter"/>
</dbReference>
<dbReference type="Proteomes" id="UP000030745">
    <property type="component" value="Unassembled WGS sequence"/>
</dbReference>
<dbReference type="Pfam" id="PF00515">
    <property type="entry name" value="TPR_1"/>
    <property type="match status" value="1"/>
</dbReference>
<dbReference type="OMA" id="TCTRIMK"/>
<dbReference type="GO" id="GO:0007091">
    <property type="term" value="P:metaphase/anaphase transition of mitotic cell cycle"/>
    <property type="evidence" value="ECO:0007669"/>
    <property type="project" value="TreeGrafter"/>
</dbReference>
<feature type="repeat" description="TPR" evidence="6">
    <location>
        <begin position="502"/>
        <end position="535"/>
    </location>
</feature>
<evidence type="ECO:0000313" key="8">
    <source>
        <dbReference type="EMBL" id="KDO22530.1"/>
    </source>
</evidence>
<gene>
    <name evidence="8" type="ORF">SPRG_11712</name>
</gene>
<keyword evidence="2" id="KW-0677">Repeat</keyword>
<dbReference type="PANTHER" id="PTHR12558:SF13">
    <property type="entry name" value="CELL DIVISION CYCLE PROTEIN 27 HOMOLOG"/>
    <property type="match status" value="1"/>
</dbReference>
<dbReference type="SMART" id="SM00028">
    <property type="entry name" value="TPR"/>
    <property type="match status" value="7"/>
</dbReference>
<dbReference type="RefSeq" id="XP_012206776.1">
    <property type="nucleotide sequence ID" value="XM_012351386.1"/>
</dbReference>
<dbReference type="KEGG" id="spar:SPRG_11712"/>
<dbReference type="FunFam" id="1.25.40.10:FF:000018">
    <property type="entry name" value="Cell division cycle protein 27 homolog B"/>
    <property type="match status" value="1"/>
</dbReference>